<evidence type="ECO:0000313" key="4">
    <source>
        <dbReference type="Proteomes" id="UP000244334"/>
    </source>
</evidence>
<dbReference type="Proteomes" id="UP000244334">
    <property type="component" value="Unassembled WGS sequence"/>
</dbReference>
<gene>
    <name evidence="2" type="ORF">ACZ87_01730</name>
    <name evidence="1" type="ORF">BBW68_07720</name>
</gene>
<evidence type="ECO:0000313" key="2">
    <source>
        <dbReference type="EMBL" id="RAP71458.1"/>
    </source>
</evidence>
<evidence type="ECO:0000313" key="3">
    <source>
        <dbReference type="Proteomes" id="UP000243534"/>
    </source>
</evidence>
<protein>
    <submittedName>
        <fullName evidence="1">Uncharacterized protein</fullName>
    </submittedName>
</protein>
<keyword evidence="4" id="KW-1185">Reference proteome</keyword>
<reference evidence="2 4" key="2">
    <citation type="submission" date="2018-04" db="EMBL/GenBank/DDBJ databases">
        <title>Genomes of the Obligate Erwinia dacicola and Facultative Enterobacter sp. OLF Endosymbionts of the Olive Fruit fly, Bactrocera oleae.</title>
        <authorList>
            <person name="Estes A.M."/>
            <person name="Hearn D.J."/>
            <person name="Agarwal S."/>
            <person name="Pierson E.A."/>
            <person name="Dunning-Hotopp J.C."/>
        </authorList>
    </citation>
    <scope>NUCLEOTIDE SEQUENCE [LARGE SCALE GENOMIC DNA]</scope>
    <source>
        <strain evidence="2 4">Oroville</strain>
    </source>
</reference>
<accession>A0A1E7Z278</accession>
<organism evidence="1 3">
    <name type="scientific">Candidatus Erwinia dacicola</name>
    <dbReference type="NCBI Taxonomy" id="252393"/>
    <lineage>
        <taxon>Bacteria</taxon>
        <taxon>Pseudomonadati</taxon>
        <taxon>Pseudomonadota</taxon>
        <taxon>Gammaproteobacteria</taxon>
        <taxon>Enterobacterales</taxon>
        <taxon>Erwiniaceae</taxon>
        <taxon>Erwinia</taxon>
    </lineage>
</organism>
<name>A0A1E7Z278_9GAMM</name>
<dbReference type="EMBL" id="MAYS01000172">
    <property type="protein sequence ID" value="OFC62872.1"/>
    <property type="molecule type" value="Genomic_DNA"/>
</dbReference>
<proteinExistence type="predicted"/>
<dbReference type="AlphaFoldDB" id="A0A1E7Z278"/>
<reference evidence="1 3" key="1">
    <citation type="submission" date="2016-07" db="EMBL/GenBank/DDBJ databases">
        <authorList>
            <person name="Yuval B."/>
        </authorList>
    </citation>
    <scope>NUCLEOTIDE SEQUENCE [LARGE SCALE GENOMIC DNA]</scope>
    <source>
        <strain evidence="1 3">IL</strain>
    </source>
</reference>
<dbReference type="EMBL" id="LJAM02000142">
    <property type="protein sequence ID" value="RAP71458.1"/>
    <property type="molecule type" value="Genomic_DNA"/>
</dbReference>
<dbReference type="OrthoDB" id="6637718at2"/>
<dbReference type="RefSeq" id="WP_070134296.1">
    <property type="nucleotide sequence ID" value="NZ_LJAM02000142.1"/>
</dbReference>
<evidence type="ECO:0000313" key="1">
    <source>
        <dbReference type="EMBL" id="OFC62872.1"/>
    </source>
</evidence>
<comment type="caution">
    <text evidence="1">The sequence shown here is derived from an EMBL/GenBank/DDBJ whole genome shotgun (WGS) entry which is preliminary data.</text>
</comment>
<dbReference type="Proteomes" id="UP000243534">
    <property type="component" value="Unassembled WGS sequence"/>
</dbReference>
<sequence length="91" mass="10038">MNKQEIAEFFEEAKASRTKDSFDDRLVAIEFMVCSIAAALEGSAKETSINTMNSFSENLDPLRDSTLKAVADLNVLTGDFRTLSNQLAESK</sequence>